<feature type="domain" description="CCHC-type" evidence="3">
    <location>
        <begin position="354"/>
        <end position="369"/>
    </location>
</feature>
<evidence type="ECO:0000256" key="2">
    <source>
        <dbReference type="SAM" id="MobiDB-lite"/>
    </source>
</evidence>
<organism evidence="4">
    <name type="scientific">Drosophila buzzatii</name>
    <name type="common">Fruit fly</name>
    <dbReference type="NCBI Taxonomy" id="7264"/>
    <lineage>
        <taxon>Eukaryota</taxon>
        <taxon>Metazoa</taxon>
        <taxon>Ecdysozoa</taxon>
        <taxon>Arthropoda</taxon>
        <taxon>Hexapoda</taxon>
        <taxon>Insecta</taxon>
        <taxon>Pterygota</taxon>
        <taxon>Neoptera</taxon>
        <taxon>Endopterygota</taxon>
        <taxon>Diptera</taxon>
        <taxon>Brachycera</taxon>
        <taxon>Muscomorpha</taxon>
        <taxon>Ephydroidea</taxon>
        <taxon>Drosophilidae</taxon>
        <taxon>Drosophila</taxon>
    </lineage>
</organism>
<feature type="compositionally biased region" description="Basic and acidic residues" evidence="2">
    <location>
        <begin position="320"/>
        <end position="332"/>
    </location>
</feature>
<keyword evidence="1" id="KW-0862">Zinc</keyword>
<evidence type="ECO:0000313" key="4">
    <source>
        <dbReference type="EMBL" id="CAB39732.1"/>
    </source>
</evidence>
<gene>
    <name evidence="4 5" type="primary">gag</name>
</gene>
<dbReference type="EMBL" id="AJ133521">
    <property type="protein sequence ID" value="CAB39732.1"/>
    <property type="molecule type" value="Genomic_DNA"/>
</dbReference>
<dbReference type="SUPFAM" id="SSF57756">
    <property type="entry name" value="Retrovirus zinc finger-like domains"/>
    <property type="match status" value="1"/>
</dbReference>
<feature type="compositionally biased region" description="Polar residues" evidence="2">
    <location>
        <begin position="88"/>
        <end position="116"/>
    </location>
</feature>
<protein>
    <submittedName>
        <fullName evidence="4">Gag protein</fullName>
    </submittedName>
</protein>
<dbReference type="FlyBase" id="FBgn0027838">
    <property type="gene designation" value="Dbuz\Osvaldo\gag"/>
</dbReference>
<name>Q9XZR6_DROBU</name>
<sequence>TMVRAWVYNLKKDDVLRYGDEFGVTLSGTLDVMRRQFGEWVETNEGRIPYSLTVAELARLHGRRPSNSEDVPTVIVGNDQYEEDPNAARQSLPSTSAAARLQQTEQGAWRATSTPQPEIRTRGPSSSEQEYPKVAKHVREWNFRFDGTSKPLEFLEQVEWSADTYGLDLDLIPRAMPELLKGMALKWYVANNRHWRTWGTFVRSFQEFFFAEDYLEDLKDEVKRRKQMVDEPFKIYMVEMQTLMRPLRYGPDHEMKLIYNNSIPDLRAYARPYQFQSLMELMKLADEFEELERDRERLRRLQRPARTRLMAMEEDDGHEEEMLRRGALEESPRPAPRTGATGQRTHIPNPSRACRVCGQEGHRAVRCRNRALDFCWQCGRIGVRTVACCQSGNDQRYPQSRGEREQCQTAPRH</sequence>
<dbReference type="PROSITE" id="PS50158">
    <property type="entry name" value="ZF_CCHC"/>
    <property type="match status" value="1"/>
</dbReference>
<accession>Q9XZR6</accession>
<feature type="region of interest" description="Disordered" evidence="2">
    <location>
        <begin position="84"/>
        <end position="131"/>
    </location>
</feature>
<evidence type="ECO:0000313" key="5">
    <source>
        <dbReference type="FlyBase" id="FBgn0027838"/>
    </source>
</evidence>
<dbReference type="GO" id="GO:0003676">
    <property type="term" value="F:nucleic acid binding"/>
    <property type="evidence" value="ECO:0007669"/>
    <property type="project" value="InterPro"/>
</dbReference>
<evidence type="ECO:0000256" key="1">
    <source>
        <dbReference type="PROSITE-ProRule" id="PRU00047"/>
    </source>
</evidence>
<dbReference type="AlphaFoldDB" id="Q9XZR6"/>
<proteinExistence type="predicted"/>
<dbReference type="GO" id="GO:0008270">
    <property type="term" value="F:zinc ion binding"/>
    <property type="evidence" value="ECO:0007669"/>
    <property type="project" value="UniProtKB-KW"/>
</dbReference>
<feature type="region of interest" description="Disordered" evidence="2">
    <location>
        <begin position="392"/>
        <end position="413"/>
    </location>
</feature>
<keyword evidence="1" id="KW-0479">Metal-binding</keyword>
<dbReference type="InterPro" id="IPR001878">
    <property type="entry name" value="Znf_CCHC"/>
</dbReference>
<evidence type="ECO:0000259" key="3">
    <source>
        <dbReference type="PROSITE" id="PS50158"/>
    </source>
</evidence>
<reference evidence="4" key="1">
    <citation type="journal article" date="1999" name="Mol. Biol. Evol.">
        <title>The retrotransposon Osvaldo from Drosophila buzzatii displays all structural features of a functional retrovirus.</title>
        <authorList>
            <person name="Pantazidis A."/>
            <person name="Labrador M."/>
            <person name="Fontdevila A."/>
        </authorList>
    </citation>
    <scope>NUCLEOTIDE SEQUENCE</scope>
    <source>
        <strain evidence="4">BU 30/4</strain>
    </source>
</reference>
<feature type="non-terminal residue" evidence="4">
    <location>
        <position position="1"/>
    </location>
</feature>
<keyword evidence="1" id="KW-0863">Zinc-finger</keyword>
<feature type="region of interest" description="Disordered" evidence="2">
    <location>
        <begin position="309"/>
        <end position="353"/>
    </location>
</feature>
<dbReference type="InterPro" id="IPR036875">
    <property type="entry name" value="Znf_CCHC_sf"/>
</dbReference>